<evidence type="ECO:0000313" key="5">
    <source>
        <dbReference type="EMBL" id="GAA4955868.1"/>
    </source>
</evidence>
<gene>
    <name evidence="5" type="ORF">GCM10025791_40130</name>
</gene>
<dbReference type="PROSITE" id="PS50043">
    <property type="entry name" value="HTH_LUXR_2"/>
    <property type="match status" value="1"/>
</dbReference>
<dbReference type="SMART" id="SM00421">
    <property type="entry name" value="HTH_LUXR"/>
    <property type="match status" value="1"/>
</dbReference>
<sequence>MTSEQKHRPITKPYKQLLIRMIDKLGEPRFFPLLSQELNNTIPQERSNIIFSFSQEHGPRLLSHDITSPGITKNLKRYLKGLYLLDPFYLASTEGLASGFYTLNDVAPDNFRETEFFLRYYKKDGIADDMGYCITLEDIGQKERYLHFSFAHTENDTLTQDRLDELHALEPLVRTLVLKHLRLTNNRELANPTSDLHRQLKQVMKDFGSSVLTGREREVLLLILHGHSSQAIADKLEIALRTVKLHRQNIYRKLDISSQAELFYLFIDSLSCLNLDENPDPLSAYLAPPSSP</sequence>
<evidence type="ECO:0000256" key="1">
    <source>
        <dbReference type="ARBA" id="ARBA00023015"/>
    </source>
</evidence>
<dbReference type="GO" id="GO:0006355">
    <property type="term" value="P:regulation of DNA-templated transcription"/>
    <property type="evidence" value="ECO:0007669"/>
    <property type="project" value="InterPro"/>
</dbReference>
<dbReference type="PRINTS" id="PR00038">
    <property type="entry name" value="HTHLUXR"/>
</dbReference>
<evidence type="ECO:0000256" key="2">
    <source>
        <dbReference type="ARBA" id="ARBA00023125"/>
    </source>
</evidence>
<dbReference type="AlphaFoldDB" id="A0AAV3U8A3"/>
<keyword evidence="1" id="KW-0805">Transcription regulation</keyword>
<dbReference type="Pfam" id="PF00196">
    <property type="entry name" value="GerE"/>
    <property type="match status" value="1"/>
</dbReference>
<keyword evidence="3" id="KW-0804">Transcription</keyword>
<dbReference type="GO" id="GO:0003677">
    <property type="term" value="F:DNA binding"/>
    <property type="evidence" value="ECO:0007669"/>
    <property type="project" value="UniProtKB-KW"/>
</dbReference>
<dbReference type="CDD" id="cd06170">
    <property type="entry name" value="LuxR_C_like"/>
    <property type="match status" value="1"/>
</dbReference>
<dbReference type="InterPro" id="IPR016032">
    <property type="entry name" value="Sig_transdc_resp-reg_C-effctor"/>
</dbReference>
<accession>A0AAV3U8A3</accession>
<evidence type="ECO:0000313" key="6">
    <source>
        <dbReference type="Proteomes" id="UP001409585"/>
    </source>
</evidence>
<dbReference type="PANTHER" id="PTHR44688:SF16">
    <property type="entry name" value="DNA-BINDING TRANSCRIPTIONAL ACTIVATOR DEVR_DOSR"/>
    <property type="match status" value="1"/>
</dbReference>
<evidence type="ECO:0000259" key="4">
    <source>
        <dbReference type="PROSITE" id="PS50043"/>
    </source>
</evidence>
<dbReference type="PROSITE" id="PS00622">
    <property type="entry name" value="HTH_LUXR_1"/>
    <property type="match status" value="1"/>
</dbReference>
<organism evidence="5 6">
    <name type="scientific">Halioxenophilus aromaticivorans</name>
    <dbReference type="NCBI Taxonomy" id="1306992"/>
    <lineage>
        <taxon>Bacteria</taxon>
        <taxon>Pseudomonadati</taxon>
        <taxon>Pseudomonadota</taxon>
        <taxon>Gammaproteobacteria</taxon>
        <taxon>Alteromonadales</taxon>
        <taxon>Alteromonadaceae</taxon>
        <taxon>Halioxenophilus</taxon>
    </lineage>
</organism>
<keyword evidence="6" id="KW-1185">Reference proteome</keyword>
<comment type="caution">
    <text evidence="5">The sequence shown here is derived from an EMBL/GenBank/DDBJ whole genome shotgun (WGS) entry which is preliminary data.</text>
</comment>
<reference evidence="6" key="1">
    <citation type="journal article" date="2019" name="Int. J. Syst. Evol. Microbiol.">
        <title>The Global Catalogue of Microorganisms (GCM) 10K type strain sequencing project: providing services to taxonomists for standard genome sequencing and annotation.</title>
        <authorList>
            <consortium name="The Broad Institute Genomics Platform"/>
            <consortium name="The Broad Institute Genome Sequencing Center for Infectious Disease"/>
            <person name="Wu L."/>
            <person name="Ma J."/>
        </authorList>
    </citation>
    <scope>NUCLEOTIDE SEQUENCE [LARGE SCALE GENOMIC DNA]</scope>
    <source>
        <strain evidence="6">JCM 19134</strain>
    </source>
</reference>
<dbReference type="RefSeq" id="WP_345426604.1">
    <property type="nucleotide sequence ID" value="NZ_AP031496.1"/>
</dbReference>
<dbReference type="InterPro" id="IPR000792">
    <property type="entry name" value="Tscrpt_reg_LuxR_C"/>
</dbReference>
<feature type="domain" description="HTH luxR-type" evidence="4">
    <location>
        <begin position="205"/>
        <end position="270"/>
    </location>
</feature>
<dbReference type="EMBL" id="BAABLX010000071">
    <property type="protein sequence ID" value="GAA4955868.1"/>
    <property type="molecule type" value="Genomic_DNA"/>
</dbReference>
<name>A0AAV3U8A3_9ALTE</name>
<evidence type="ECO:0000256" key="3">
    <source>
        <dbReference type="ARBA" id="ARBA00023163"/>
    </source>
</evidence>
<dbReference type="InterPro" id="IPR036388">
    <property type="entry name" value="WH-like_DNA-bd_sf"/>
</dbReference>
<dbReference type="SUPFAM" id="SSF46894">
    <property type="entry name" value="C-terminal effector domain of the bipartite response regulators"/>
    <property type="match status" value="1"/>
</dbReference>
<dbReference type="Proteomes" id="UP001409585">
    <property type="component" value="Unassembled WGS sequence"/>
</dbReference>
<proteinExistence type="predicted"/>
<dbReference type="Gene3D" id="1.10.10.10">
    <property type="entry name" value="Winged helix-like DNA-binding domain superfamily/Winged helix DNA-binding domain"/>
    <property type="match status" value="1"/>
</dbReference>
<protein>
    <submittedName>
        <fullName evidence="5">LuxR C-terminal-related transcriptional regulator</fullName>
    </submittedName>
</protein>
<dbReference type="PANTHER" id="PTHR44688">
    <property type="entry name" value="DNA-BINDING TRANSCRIPTIONAL ACTIVATOR DEVR_DOSR"/>
    <property type="match status" value="1"/>
</dbReference>
<keyword evidence="2" id="KW-0238">DNA-binding</keyword>